<protein>
    <submittedName>
        <fullName evidence="2">Uncharacterized protein</fullName>
    </submittedName>
</protein>
<feature type="compositionally biased region" description="Acidic residues" evidence="1">
    <location>
        <begin position="250"/>
        <end position="289"/>
    </location>
</feature>
<sequence>MARSRNQHRTKKALDRRRREHKEKTSATGRKFRERVNLKKLLPRIGFAWAVIKKTKENGLADHVLALDTVHTQNITNALKMNFFKFGEKDAKPMSKPYFQEATAQLFNNACELLEQVNLEQFGDGDDATAFWKFLKNEERRYDQWFASALVTAESLYKFASLAIDARQYVIERPDLHQPRINQETSFHRAVDKFVNIIEDRYLDNVKIQNAYLARIPSSLHTYGGKVLDPVTDAANQLAGLFLAPKSNDEMEDEAQDDEMESEGEGQDDQMDSEDDDDHMDGEADPSTT</sequence>
<organism evidence="2 3">
    <name type="scientific">Diplogelasinospora grovesii</name>
    <dbReference type="NCBI Taxonomy" id="303347"/>
    <lineage>
        <taxon>Eukaryota</taxon>
        <taxon>Fungi</taxon>
        <taxon>Dikarya</taxon>
        <taxon>Ascomycota</taxon>
        <taxon>Pezizomycotina</taxon>
        <taxon>Sordariomycetes</taxon>
        <taxon>Sordariomycetidae</taxon>
        <taxon>Sordariales</taxon>
        <taxon>Diplogelasinosporaceae</taxon>
        <taxon>Diplogelasinospora</taxon>
    </lineage>
</organism>
<proteinExistence type="predicted"/>
<evidence type="ECO:0000313" key="3">
    <source>
        <dbReference type="Proteomes" id="UP001303473"/>
    </source>
</evidence>
<evidence type="ECO:0000256" key="1">
    <source>
        <dbReference type="SAM" id="MobiDB-lite"/>
    </source>
</evidence>
<keyword evidence="3" id="KW-1185">Reference proteome</keyword>
<evidence type="ECO:0000313" key="2">
    <source>
        <dbReference type="EMBL" id="KAK3937220.1"/>
    </source>
</evidence>
<accession>A0AAN6S1P3</accession>
<name>A0AAN6S1P3_9PEZI</name>
<dbReference type="EMBL" id="MU853860">
    <property type="protein sequence ID" value="KAK3937220.1"/>
    <property type="molecule type" value="Genomic_DNA"/>
</dbReference>
<dbReference type="Proteomes" id="UP001303473">
    <property type="component" value="Unassembled WGS sequence"/>
</dbReference>
<dbReference type="AlphaFoldDB" id="A0AAN6S1P3"/>
<feature type="region of interest" description="Disordered" evidence="1">
    <location>
        <begin position="1"/>
        <end position="29"/>
    </location>
</feature>
<reference evidence="3" key="1">
    <citation type="journal article" date="2023" name="Mol. Phylogenet. Evol.">
        <title>Genome-scale phylogeny and comparative genomics of the fungal order Sordariales.</title>
        <authorList>
            <person name="Hensen N."/>
            <person name="Bonometti L."/>
            <person name="Westerberg I."/>
            <person name="Brannstrom I.O."/>
            <person name="Guillou S."/>
            <person name="Cros-Aarteil S."/>
            <person name="Calhoun S."/>
            <person name="Haridas S."/>
            <person name="Kuo A."/>
            <person name="Mondo S."/>
            <person name="Pangilinan J."/>
            <person name="Riley R."/>
            <person name="LaButti K."/>
            <person name="Andreopoulos B."/>
            <person name="Lipzen A."/>
            <person name="Chen C."/>
            <person name="Yan M."/>
            <person name="Daum C."/>
            <person name="Ng V."/>
            <person name="Clum A."/>
            <person name="Steindorff A."/>
            <person name="Ohm R.A."/>
            <person name="Martin F."/>
            <person name="Silar P."/>
            <person name="Natvig D.O."/>
            <person name="Lalanne C."/>
            <person name="Gautier V."/>
            <person name="Ament-Velasquez S.L."/>
            <person name="Kruys A."/>
            <person name="Hutchinson M.I."/>
            <person name="Powell A.J."/>
            <person name="Barry K."/>
            <person name="Miller A.N."/>
            <person name="Grigoriev I.V."/>
            <person name="Debuchy R."/>
            <person name="Gladieux P."/>
            <person name="Hiltunen Thoren M."/>
            <person name="Johannesson H."/>
        </authorList>
    </citation>
    <scope>NUCLEOTIDE SEQUENCE [LARGE SCALE GENOMIC DNA]</scope>
    <source>
        <strain evidence="3">CBS 340.73</strain>
    </source>
</reference>
<gene>
    <name evidence="2" type="ORF">QBC46DRAFT_452121</name>
</gene>
<comment type="caution">
    <text evidence="2">The sequence shown here is derived from an EMBL/GenBank/DDBJ whole genome shotgun (WGS) entry which is preliminary data.</text>
</comment>
<feature type="compositionally biased region" description="Basic residues" evidence="1">
    <location>
        <begin position="1"/>
        <end position="21"/>
    </location>
</feature>
<feature type="region of interest" description="Disordered" evidence="1">
    <location>
        <begin position="243"/>
        <end position="289"/>
    </location>
</feature>